<keyword evidence="2" id="KW-1185">Reference proteome</keyword>
<evidence type="ECO:0000313" key="2">
    <source>
        <dbReference type="Proteomes" id="UP000694580"/>
    </source>
</evidence>
<dbReference type="AlphaFoldDB" id="A0AAY4C2E6"/>
<dbReference type="GO" id="GO:0006623">
    <property type="term" value="P:protein targeting to vacuole"/>
    <property type="evidence" value="ECO:0007669"/>
    <property type="project" value="TreeGrafter"/>
</dbReference>
<organism evidence="1 2">
    <name type="scientific">Denticeps clupeoides</name>
    <name type="common">denticle herring</name>
    <dbReference type="NCBI Taxonomy" id="299321"/>
    <lineage>
        <taxon>Eukaryota</taxon>
        <taxon>Metazoa</taxon>
        <taxon>Chordata</taxon>
        <taxon>Craniata</taxon>
        <taxon>Vertebrata</taxon>
        <taxon>Euteleostomi</taxon>
        <taxon>Actinopterygii</taxon>
        <taxon>Neopterygii</taxon>
        <taxon>Teleostei</taxon>
        <taxon>Clupei</taxon>
        <taxon>Clupeiformes</taxon>
        <taxon>Denticipitoidei</taxon>
        <taxon>Denticipitidae</taxon>
        <taxon>Denticeps</taxon>
    </lineage>
</organism>
<sequence>MLANHSALELEVGEVQDGGHTPCQKWHYIASTECLPLWPELNTGKLCVRVVGSDSSSRSFFFNRQDSGTLLRLEQYGGIIADVNISDHSTVISFTDYYEGAAPALLVNHTTTVTVQFKQSGCSMCCELVPGQVQRFAWDDPAGRRSLNWNCQQFSGELDLVKVCVLTELSFVHWVCFLDGRQRVLLFTEDVAVVMKARQAEELEQFEQEFTVSLQSLGLSLIHNANKQEIAYVGITSSGVVWEMRPKSRWKSFNRKNISLLEKSFQNQLSAISKGNGVDFCTMEMRQPYSCPIRRNFLSGIQVEFKQSPHQRSLRAQLHWLQVDNQLPGAIFPIVFNPVHPPKSIALDSEPKPFIDVSIITRHNEHSQVTQLKYFMALVQEMALKIDQDFLAAIINLFTPNTDASSTNKKLIEKDLEVVRAELMEASLTDTSGISFFEHFHISPIKVQTHTHTHYTPETFFGLFMSLCVCVCVCVCVAPPQSLSRLQQ</sequence>
<dbReference type="PANTHER" id="PTHR16166">
    <property type="entry name" value="VACUOLAR PROTEIN SORTING-ASSOCIATED PROTEIN VPS13"/>
    <property type="match status" value="1"/>
</dbReference>
<dbReference type="GO" id="GO:0007005">
    <property type="term" value="P:mitochondrion organization"/>
    <property type="evidence" value="ECO:0007669"/>
    <property type="project" value="TreeGrafter"/>
</dbReference>
<name>A0AAY4C2E6_9TELE</name>
<evidence type="ECO:0000313" key="1">
    <source>
        <dbReference type="Ensembl" id="ENSDCDP00010027248.1"/>
    </source>
</evidence>
<dbReference type="Ensembl" id="ENSDCDT00010033725.1">
    <property type="protein sequence ID" value="ENSDCDP00010027248.1"/>
    <property type="gene ID" value="ENSDCDG00010017261.1"/>
</dbReference>
<dbReference type="GeneTree" id="ENSGT00950000183083"/>
<protein>
    <submittedName>
        <fullName evidence="1">Uncharacterized protein</fullName>
    </submittedName>
</protein>
<proteinExistence type="predicted"/>
<dbReference type="PANTHER" id="PTHR16166:SF125">
    <property type="entry name" value="INTERMEMBRANE LIPID TRANSFER PROTEIN VPS13C"/>
    <property type="match status" value="1"/>
</dbReference>
<accession>A0AAY4C2E6</accession>
<reference evidence="1" key="2">
    <citation type="submission" date="2025-09" db="UniProtKB">
        <authorList>
            <consortium name="Ensembl"/>
        </authorList>
    </citation>
    <scope>IDENTIFICATION</scope>
</reference>
<dbReference type="Proteomes" id="UP000694580">
    <property type="component" value="Unplaced"/>
</dbReference>
<dbReference type="GO" id="GO:0045053">
    <property type="term" value="P:protein retention in Golgi apparatus"/>
    <property type="evidence" value="ECO:0007669"/>
    <property type="project" value="TreeGrafter"/>
</dbReference>
<dbReference type="InterPro" id="IPR026847">
    <property type="entry name" value="VPS13"/>
</dbReference>
<reference evidence="1" key="1">
    <citation type="submission" date="2025-08" db="UniProtKB">
        <authorList>
            <consortium name="Ensembl"/>
        </authorList>
    </citation>
    <scope>IDENTIFICATION</scope>
</reference>